<dbReference type="InterPro" id="IPR036282">
    <property type="entry name" value="Glutathione-S-Trfase_C_sf"/>
</dbReference>
<dbReference type="InterPro" id="IPR040079">
    <property type="entry name" value="Glutathione_S-Trfase"/>
</dbReference>
<dbReference type="SUPFAM" id="SSF47616">
    <property type="entry name" value="GST C-terminal domain-like"/>
    <property type="match status" value="1"/>
</dbReference>
<feature type="domain" description="GST C-terminal" evidence="2">
    <location>
        <begin position="97"/>
        <end position="219"/>
    </location>
</feature>
<dbReference type="InterPro" id="IPR010987">
    <property type="entry name" value="Glutathione-S-Trfase_C-like"/>
</dbReference>
<dbReference type="InterPro" id="IPR004045">
    <property type="entry name" value="Glutathione_S-Trfase_N"/>
</dbReference>
<dbReference type="Pfam" id="PF13410">
    <property type="entry name" value="GST_C_2"/>
    <property type="match status" value="1"/>
</dbReference>
<dbReference type="PROSITE" id="PS50404">
    <property type="entry name" value="GST_NTER"/>
    <property type="match status" value="1"/>
</dbReference>
<keyword evidence="4" id="KW-1185">Reference proteome</keyword>
<feature type="domain" description="GST N-terminal" evidence="1">
    <location>
        <begin position="5"/>
        <end position="90"/>
    </location>
</feature>
<reference evidence="3" key="1">
    <citation type="journal article" date="2014" name="Int. J. Syst. Evol. Microbiol.">
        <title>Complete genome of a new Firmicutes species belonging to the dominant human colonic microbiota ('Ruminococcus bicirculans') reveals two chromosomes and a selective capacity to utilize plant glucans.</title>
        <authorList>
            <consortium name="NISC Comparative Sequencing Program"/>
            <person name="Wegmann U."/>
            <person name="Louis P."/>
            <person name="Goesmann A."/>
            <person name="Henrissat B."/>
            <person name="Duncan S.H."/>
            <person name="Flint H.J."/>
        </authorList>
    </citation>
    <scope>NUCLEOTIDE SEQUENCE</scope>
    <source>
        <strain evidence="3">NBRC 108219</strain>
    </source>
</reference>
<reference evidence="3" key="2">
    <citation type="submission" date="2023-01" db="EMBL/GenBank/DDBJ databases">
        <title>Draft genome sequence of Algimonas ampicilliniresistens strain NBRC 108219.</title>
        <authorList>
            <person name="Sun Q."/>
            <person name="Mori K."/>
        </authorList>
    </citation>
    <scope>NUCLEOTIDE SEQUENCE</scope>
    <source>
        <strain evidence="3">NBRC 108219</strain>
    </source>
</reference>
<dbReference type="PANTHER" id="PTHR44051:SF8">
    <property type="entry name" value="GLUTATHIONE S-TRANSFERASE GSTA"/>
    <property type="match status" value="1"/>
</dbReference>
<evidence type="ECO:0000313" key="3">
    <source>
        <dbReference type="EMBL" id="GLQ22795.1"/>
    </source>
</evidence>
<dbReference type="Gene3D" id="1.20.1050.10">
    <property type="match status" value="1"/>
</dbReference>
<name>A0ABQ5V6T7_9PROT</name>
<dbReference type="PANTHER" id="PTHR44051">
    <property type="entry name" value="GLUTATHIONE S-TRANSFERASE-RELATED"/>
    <property type="match status" value="1"/>
</dbReference>
<comment type="caution">
    <text evidence="3">The sequence shown here is derived from an EMBL/GenBank/DDBJ whole genome shotgun (WGS) entry which is preliminary data.</text>
</comment>
<dbReference type="InterPro" id="IPR036249">
    <property type="entry name" value="Thioredoxin-like_sf"/>
</dbReference>
<evidence type="ECO:0000259" key="2">
    <source>
        <dbReference type="PROSITE" id="PS50405"/>
    </source>
</evidence>
<dbReference type="CDD" id="cd03046">
    <property type="entry name" value="GST_N_GTT1_like"/>
    <property type="match status" value="1"/>
</dbReference>
<evidence type="ECO:0000313" key="4">
    <source>
        <dbReference type="Proteomes" id="UP001161391"/>
    </source>
</evidence>
<gene>
    <name evidence="3" type="ORF">GCM10007853_06690</name>
</gene>
<sequence>MAKIKHLTLYHYPLSRSARVRFLLEELGFDYELVNVNMLRGEGMSEAHMARNPNHAVPVLDIAYDDESQQTLIESGAMILWLADAFPSAGLAPVVEDFRARAEYTQQILFQAAHVDMSLWQVRLNETLFPEPVRSQPIAAFNRDKLEREMIPQMEARVSAHDWICGDTFTAADCIAAQNVNWMRAYGLAKTGPLRDYMHRLKARPAFARAFADAKDFER</sequence>
<organism evidence="3 4">
    <name type="scientific">Algimonas ampicilliniresistens</name>
    <dbReference type="NCBI Taxonomy" id="1298735"/>
    <lineage>
        <taxon>Bacteria</taxon>
        <taxon>Pseudomonadati</taxon>
        <taxon>Pseudomonadota</taxon>
        <taxon>Alphaproteobacteria</taxon>
        <taxon>Maricaulales</taxon>
        <taxon>Robiginitomaculaceae</taxon>
        <taxon>Algimonas</taxon>
    </lineage>
</organism>
<accession>A0ABQ5V6T7</accession>
<dbReference type="SFLD" id="SFLDG00358">
    <property type="entry name" value="Main_(cytGST)"/>
    <property type="match status" value="1"/>
</dbReference>
<dbReference type="SUPFAM" id="SSF52833">
    <property type="entry name" value="Thioredoxin-like"/>
    <property type="match status" value="1"/>
</dbReference>
<dbReference type="Gene3D" id="3.40.30.10">
    <property type="entry name" value="Glutaredoxin"/>
    <property type="match status" value="1"/>
</dbReference>
<dbReference type="EMBL" id="BSNK01000001">
    <property type="protein sequence ID" value="GLQ22795.1"/>
    <property type="molecule type" value="Genomic_DNA"/>
</dbReference>
<protein>
    <submittedName>
        <fullName evidence="3">Glutathione S-transferase</fullName>
    </submittedName>
</protein>
<proteinExistence type="predicted"/>
<dbReference type="PROSITE" id="PS50405">
    <property type="entry name" value="GST_CTER"/>
    <property type="match status" value="1"/>
</dbReference>
<dbReference type="SFLD" id="SFLDS00019">
    <property type="entry name" value="Glutathione_Transferase_(cytos"/>
    <property type="match status" value="1"/>
</dbReference>
<dbReference type="Proteomes" id="UP001161391">
    <property type="component" value="Unassembled WGS sequence"/>
</dbReference>
<dbReference type="RefSeq" id="WP_284387538.1">
    <property type="nucleotide sequence ID" value="NZ_BSNK01000001.1"/>
</dbReference>
<evidence type="ECO:0000259" key="1">
    <source>
        <dbReference type="PROSITE" id="PS50404"/>
    </source>
</evidence>
<dbReference type="Pfam" id="PF13417">
    <property type="entry name" value="GST_N_3"/>
    <property type="match status" value="1"/>
</dbReference>